<name>A0A2P2R3B1_RHIMU</name>
<organism evidence="1">
    <name type="scientific">Rhizophora mucronata</name>
    <name type="common">Asiatic mangrove</name>
    <dbReference type="NCBI Taxonomy" id="61149"/>
    <lineage>
        <taxon>Eukaryota</taxon>
        <taxon>Viridiplantae</taxon>
        <taxon>Streptophyta</taxon>
        <taxon>Embryophyta</taxon>
        <taxon>Tracheophyta</taxon>
        <taxon>Spermatophyta</taxon>
        <taxon>Magnoliopsida</taxon>
        <taxon>eudicotyledons</taxon>
        <taxon>Gunneridae</taxon>
        <taxon>Pentapetalae</taxon>
        <taxon>rosids</taxon>
        <taxon>fabids</taxon>
        <taxon>Malpighiales</taxon>
        <taxon>Rhizophoraceae</taxon>
        <taxon>Rhizophora</taxon>
    </lineage>
</organism>
<dbReference type="EMBL" id="GGEC01093268">
    <property type="protein sequence ID" value="MBX73752.1"/>
    <property type="molecule type" value="Transcribed_RNA"/>
</dbReference>
<proteinExistence type="predicted"/>
<dbReference type="AlphaFoldDB" id="A0A2P2R3B1"/>
<sequence>MDSGPKVLYLIQPGCFFGLQKPFSCASLYL</sequence>
<accession>A0A2P2R3B1</accession>
<evidence type="ECO:0000313" key="1">
    <source>
        <dbReference type="EMBL" id="MBX73752.1"/>
    </source>
</evidence>
<reference evidence="1" key="1">
    <citation type="submission" date="2018-02" db="EMBL/GenBank/DDBJ databases">
        <title>Rhizophora mucronata_Transcriptome.</title>
        <authorList>
            <person name="Meera S.P."/>
            <person name="Sreeshan A."/>
            <person name="Augustine A."/>
        </authorList>
    </citation>
    <scope>NUCLEOTIDE SEQUENCE</scope>
    <source>
        <tissue evidence="1">Leaf</tissue>
    </source>
</reference>
<protein>
    <submittedName>
        <fullName evidence="1">Uncharacterized protein</fullName>
    </submittedName>
</protein>